<keyword evidence="2" id="KW-1185">Reference proteome</keyword>
<dbReference type="AlphaFoldDB" id="A0A8S4SJ03"/>
<accession>A0A8S4SJ03</accession>
<organism evidence="1 2">
    <name type="scientific">Pararge aegeria aegeria</name>
    <dbReference type="NCBI Taxonomy" id="348720"/>
    <lineage>
        <taxon>Eukaryota</taxon>
        <taxon>Metazoa</taxon>
        <taxon>Ecdysozoa</taxon>
        <taxon>Arthropoda</taxon>
        <taxon>Hexapoda</taxon>
        <taxon>Insecta</taxon>
        <taxon>Pterygota</taxon>
        <taxon>Neoptera</taxon>
        <taxon>Endopterygota</taxon>
        <taxon>Lepidoptera</taxon>
        <taxon>Glossata</taxon>
        <taxon>Ditrysia</taxon>
        <taxon>Papilionoidea</taxon>
        <taxon>Nymphalidae</taxon>
        <taxon>Satyrinae</taxon>
        <taxon>Satyrini</taxon>
        <taxon>Parargina</taxon>
        <taxon>Pararge</taxon>
    </lineage>
</organism>
<reference evidence="1" key="1">
    <citation type="submission" date="2022-03" db="EMBL/GenBank/DDBJ databases">
        <authorList>
            <person name="Lindestad O."/>
        </authorList>
    </citation>
    <scope>NUCLEOTIDE SEQUENCE</scope>
</reference>
<name>A0A8S4SJ03_9NEOP</name>
<protein>
    <submittedName>
        <fullName evidence="1">Jg27034 protein</fullName>
    </submittedName>
</protein>
<sequence>MSTVHNHLQDIAFSDAGVFMVEEFSQHFTNSFHLTILWCLSKEDAQVSLKKSQIAVGVPLIFDPSCFRFIAGMGWDHLGNFIYISSEVNFYFFHVQIE</sequence>
<dbReference type="EMBL" id="CAKXAJ010026493">
    <property type="protein sequence ID" value="CAH2269088.1"/>
    <property type="molecule type" value="Genomic_DNA"/>
</dbReference>
<comment type="caution">
    <text evidence="1">The sequence shown here is derived from an EMBL/GenBank/DDBJ whole genome shotgun (WGS) entry which is preliminary data.</text>
</comment>
<proteinExistence type="predicted"/>
<gene>
    <name evidence="1" type="primary">jg27034</name>
    <name evidence="1" type="ORF">PAEG_LOCUS27377</name>
</gene>
<evidence type="ECO:0000313" key="1">
    <source>
        <dbReference type="EMBL" id="CAH2269088.1"/>
    </source>
</evidence>
<dbReference type="Proteomes" id="UP000838756">
    <property type="component" value="Unassembled WGS sequence"/>
</dbReference>
<evidence type="ECO:0000313" key="2">
    <source>
        <dbReference type="Proteomes" id="UP000838756"/>
    </source>
</evidence>